<gene>
    <name evidence="6" type="ORF">ACFSKW_49025</name>
</gene>
<proteinExistence type="inferred from homology"/>
<dbReference type="InterPro" id="IPR036390">
    <property type="entry name" value="WH_DNA-bd_sf"/>
</dbReference>
<evidence type="ECO:0000313" key="6">
    <source>
        <dbReference type="EMBL" id="MFD1939432.1"/>
    </source>
</evidence>
<sequence>MELRQLQYFVAVAEESGFGRAAERLHIVQSAVSQQVRRLERELGVALFDRTTRHVHLSAAGERLLPEARAVLAAADRTLRVAADIRSGDDGVLRLGAVNAPGDRIYRMLGELATVAPRLQVRLRRLSLADRLAAVRSGELDAALVRALTAAPELELLPVWTDPLYAALPADHRLADEPVLRLEQLAGLPVRLAPRENNPPFHDLVMDAFRAAGVEVCLGPPFTDFQETLVSIASGPPSWTVFYEVSGLPAFPMVAMRPLAEPVLVTSLAVKPGPPSPHVRHLLHALAATGPTTE</sequence>
<keyword evidence="2" id="KW-0805">Transcription regulation</keyword>
<dbReference type="PROSITE" id="PS50931">
    <property type="entry name" value="HTH_LYSR"/>
    <property type="match status" value="1"/>
</dbReference>
<dbReference type="Gene3D" id="3.40.190.10">
    <property type="entry name" value="Periplasmic binding protein-like II"/>
    <property type="match status" value="2"/>
</dbReference>
<accession>A0ABW4TEN5</accession>
<dbReference type="Gene3D" id="1.10.10.10">
    <property type="entry name" value="Winged helix-like DNA-binding domain superfamily/Winged helix DNA-binding domain"/>
    <property type="match status" value="1"/>
</dbReference>
<keyword evidence="7" id="KW-1185">Reference proteome</keyword>
<organism evidence="6 7">
    <name type="scientific">Nonomuraea mangrovi</name>
    <dbReference type="NCBI Taxonomy" id="2316207"/>
    <lineage>
        <taxon>Bacteria</taxon>
        <taxon>Bacillati</taxon>
        <taxon>Actinomycetota</taxon>
        <taxon>Actinomycetes</taxon>
        <taxon>Streptosporangiales</taxon>
        <taxon>Streptosporangiaceae</taxon>
        <taxon>Nonomuraea</taxon>
    </lineage>
</organism>
<keyword evidence="4" id="KW-0804">Transcription</keyword>
<protein>
    <submittedName>
        <fullName evidence="6">LysR family transcriptional regulator</fullName>
    </submittedName>
</protein>
<keyword evidence="3" id="KW-0238">DNA-binding</keyword>
<comment type="similarity">
    <text evidence="1">Belongs to the LysR transcriptional regulatory family.</text>
</comment>
<dbReference type="InterPro" id="IPR000847">
    <property type="entry name" value="LysR_HTH_N"/>
</dbReference>
<dbReference type="InterPro" id="IPR036388">
    <property type="entry name" value="WH-like_DNA-bd_sf"/>
</dbReference>
<dbReference type="Pfam" id="PF03466">
    <property type="entry name" value="LysR_substrate"/>
    <property type="match status" value="1"/>
</dbReference>
<name>A0ABW4TEN5_9ACTN</name>
<evidence type="ECO:0000256" key="2">
    <source>
        <dbReference type="ARBA" id="ARBA00023015"/>
    </source>
</evidence>
<comment type="caution">
    <text evidence="6">The sequence shown here is derived from an EMBL/GenBank/DDBJ whole genome shotgun (WGS) entry which is preliminary data.</text>
</comment>
<dbReference type="PRINTS" id="PR00039">
    <property type="entry name" value="HTHLYSR"/>
</dbReference>
<evidence type="ECO:0000256" key="4">
    <source>
        <dbReference type="ARBA" id="ARBA00023163"/>
    </source>
</evidence>
<dbReference type="RefSeq" id="WP_379581703.1">
    <property type="nucleotide sequence ID" value="NZ_JBHUFV010000083.1"/>
</dbReference>
<dbReference type="SUPFAM" id="SSF53850">
    <property type="entry name" value="Periplasmic binding protein-like II"/>
    <property type="match status" value="1"/>
</dbReference>
<dbReference type="EMBL" id="JBHUFV010000083">
    <property type="protein sequence ID" value="MFD1939432.1"/>
    <property type="molecule type" value="Genomic_DNA"/>
</dbReference>
<dbReference type="InterPro" id="IPR005119">
    <property type="entry name" value="LysR_subst-bd"/>
</dbReference>
<feature type="domain" description="HTH lysR-type" evidence="5">
    <location>
        <begin position="1"/>
        <end position="58"/>
    </location>
</feature>
<evidence type="ECO:0000256" key="1">
    <source>
        <dbReference type="ARBA" id="ARBA00009437"/>
    </source>
</evidence>
<dbReference type="CDD" id="cd08414">
    <property type="entry name" value="PBP2_LTTR_aromatics_like"/>
    <property type="match status" value="1"/>
</dbReference>
<dbReference type="SUPFAM" id="SSF46785">
    <property type="entry name" value="Winged helix' DNA-binding domain"/>
    <property type="match status" value="1"/>
</dbReference>
<evidence type="ECO:0000313" key="7">
    <source>
        <dbReference type="Proteomes" id="UP001597368"/>
    </source>
</evidence>
<dbReference type="PANTHER" id="PTHR30346:SF0">
    <property type="entry name" value="HCA OPERON TRANSCRIPTIONAL ACTIVATOR HCAR"/>
    <property type="match status" value="1"/>
</dbReference>
<evidence type="ECO:0000259" key="5">
    <source>
        <dbReference type="PROSITE" id="PS50931"/>
    </source>
</evidence>
<evidence type="ECO:0000256" key="3">
    <source>
        <dbReference type="ARBA" id="ARBA00023125"/>
    </source>
</evidence>
<dbReference type="Pfam" id="PF00126">
    <property type="entry name" value="HTH_1"/>
    <property type="match status" value="1"/>
</dbReference>
<dbReference type="Proteomes" id="UP001597368">
    <property type="component" value="Unassembled WGS sequence"/>
</dbReference>
<dbReference type="PANTHER" id="PTHR30346">
    <property type="entry name" value="TRANSCRIPTIONAL DUAL REGULATOR HCAR-RELATED"/>
    <property type="match status" value="1"/>
</dbReference>
<reference evidence="7" key="1">
    <citation type="journal article" date="2019" name="Int. J. Syst. Evol. Microbiol.">
        <title>The Global Catalogue of Microorganisms (GCM) 10K type strain sequencing project: providing services to taxonomists for standard genome sequencing and annotation.</title>
        <authorList>
            <consortium name="The Broad Institute Genomics Platform"/>
            <consortium name="The Broad Institute Genome Sequencing Center for Infectious Disease"/>
            <person name="Wu L."/>
            <person name="Ma J."/>
        </authorList>
    </citation>
    <scope>NUCLEOTIDE SEQUENCE [LARGE SCALE GENOMIC DNA]</scope>
    <source>
        <strain evidence="7">ICMP 6774ER</strain>
    </source>
</reference>